<keyword evidence="1" id="KW-0472">Membrane</keyword>
<keyword evidence="2" id="KW-1185">Reference proteome</keyword>
<dbReference type="GeneID" id="54357225"/>
<evidence type="ECO:0000313" key="3">
    <source>
        <dbReference type="RefSeq" id="XP_033464517.1"/>
    </source>
</evidence>
<accession>A0A6J3MHQ1</accession>
<reference evidence="3" key="3">
    <citation type="submission" date="2025-08" db="UniProtKB">
        <authorList>
            <consortium name="RefSeq"/>
        </authorList>
    </citation>
    <scope>IDENTIFICATION</scope>
    <source>
        <strain evidence="3">CBS 342.82</strain>
    </source>
</reference>
<evidence type="ECO:0000256" key="1">
    <source>
        <dbReference type="SAM" id="Phobius"/>
    </source>
</evidence>
<feature type="transmembrane region" description="Helical" evidence="1">
    <location>
        <begin position="33"/>
        <end position="53"/>
    </location>
</feature>
<proteinExistence type="predicted"/>
<dbReference type="Proteomes" id="UP000504637">
    <property type="component" value="Unplaced"/>
</dbReference>
<dbReference type="AlphaFoldDB" id="A0A6J3MHQ1"/>
<name>A0A6J3MHQ1_9PEZI</name>
<keyword evidence="1" id="KW-0812">Transmembrane</keyword>
<gene>
    <name evidence="3" type="ORF">K489DRAFT_17763</name>
</gene>
<organism evidence="3">
    <name type="scientific">Dissoconium aciculare CBS 342.82</name>
    <dbReference type="NCBI Taxonomy" id="1314786"/>
    <lineage>
        <taxon>Eukaryota</taxon>
        <taxon>Fungi</taxon>
        <taxon>Dikarya</taxon>
        <taxon>Ascomycota</taxon>
        <taxon>Pezizomycotina</taxon>
        <taxon>Dothideomycetes</taxon>
        <taxon>Dothideomycetidae</taxon>
        <taxon>Mycosphaerellales</taxon>
        <taxon>Dissoconiaceae</taxon>
        <taxon>Dissoconium</taxon>
    </lineage>
</organism>
<dbReference type="RefSeq" id="XP_033464517.1">
    <property type="nucleotide sequence ID" value="XM_033599426.1"/>
</dbReference>
<reference evidence="3" key="2">
    <citation type="submission" date="2020-04" db="EMBL/GenBank/DDBJ databases">
        <authorList>
            <consortium name="NCBI Genome Project"/>
        </authorList>
    </citation>
    <scope>NUCLEOTIDE SEQUENCE</scope>
    <source>
        <strain evidence="3">CBS 342.82</strain>
    </source>
</reference>
<sequence length="155" mass="15910">MRGNPVHLSLANGNHGGAGILPHLFHWATANRLAPVSGALMLLLGFLACLYHPSGSLGILRRKLGCPFPIICVRCSSGSGASRSASRSASGSGASDSAASAATSSGVVGVAGATHDCWCLVGIRMRLLCVIVGAEEPSKPPWTRISVTFYISVEP</sequence>
<protein>
    <submittedName>
        <fullName evidence="3">Uncharacterized protein</fullName>
    </submittedName>
</protein>
<evidence type="ECO:0000313" key="2">
    <source>
        <dbReference type="Proteomes" id="UP000504637"/>
    </source>
</evidence>
<reference evidence="3" key="1">
    <citation type="submission" date="2020-01" db="EMBL/GenBank/DDBJ databases">
        <authorList>
            <consortium name="DOE Joint Genome Institute"/>
            <person name="Haridas S."/>
            <person name="Albert R."/>
            <person name="Binder M."/>
            <person name="Bloem J."/>
            <person name="Labutti K."/>
            <person name="Salamov A."/>
            <person name="Andreopoulos B."/>
            <person name="Baker S.E."/>
            <person name="Barry K."/>
            <person name="Bills G."/>
            <person name="Bluhm B.H."/>
            <person name="Cannon C."/>
            <person name="Castanera R."/>
            <person name="Culley D.E."/>
            <person name="Daum C."/>
            <person name="Ezra D."/>
            <person name="Gonzalez J.B."/>
            <person name="Henrissat B."/>
            <person name="Kuo A."/>
            <person name="Liang C."/>
            <person name="Lipzen A."/>
            <person name="Lutzoni F."/>
            <person name="Magnuson J."/>
            <person name="Mondo S."/>
            <person name="Nolan M."/>
            <person name="Ohm R."/>
            <person name="Pangilinan J."/>
            <person name="Park H.-J."/>
            <person name="Ramirez L."/>
            <person name="Alfaro M."/>
            <person name="Sun H."/>
            <person name="Tritt A."/>
            <person name="Yoshinaga Y."/>
            <person name="Zwiers L.-H."/>
            <person name="Turgeon B.G."/>
            <person name="Goodwin S.B."/>
            <person name="Spatafora J.W."/>
            <person name="Crous P.W."/>
            <person name="Grigoriev I.V."/>
        </authorList>
    </citation>
    <scope>NUCLEOTIDE SEQUENCE</scope>
    <source>
        <strain evidence="3">CBS 342.82</strain>
    </source>
</reference>
<keyword evidence="1" id="KW-1133">Transmembrane helix</keyword>